<dbReference type="Pfam" id="PF00281">
    <property type="entry name" value="Ribosomal_L5"/>
    <property type="match status" value="1"/>
</dbReference>
<dbReference type="InterPro" id="IPR002132">
    <property type="entry name" value="Ribosomal_uL5"/>
</dbReference>
<dbReference type="GO" id="GO:0005840">
    <property type="term" value="C:ribosome"/>
    <property type="evidence" value="ECO:0007669"/>
    <property type="project" value="UniProtKB-KW"/>
</dbReference>
<evidence type="ECO:0000313" key="12">
    <source>
        <dbReference type="Proteomes" id="UP001341135"/>
    </source>
</evidence>
<dbReference type="InterPro" id="IPR022804">
    <property type="entry name" value="Ribosomal_uL5_arc"/>
</dbReference>
<keyword evidence="4 7" id="KW-0694">RNA-binding</keyword>
<evidence type="ECO:0000313" key="11">
    <source>
        <dbReference type="EMBL" id="BES81298.1"/>
    </source>
</evidence>
<comment type="function">
    <text evidence="7">This is 1 of the proteins that bind and probably mediate the attachment of the 5S RNA into the large ribosomal subunit, where it forms part of the central protuberance. In the 70S ribosome it contacts protein S13 of the 30S subunit (bridge B1b), connecting the 2 subunits; this bridge is implicated in subunit movement. May contact the P site tRNA; the 5S rRNA and some of its associated proteins might help stabilize positioning of ribosome-bound tRNAs.</text>
</comment>
<keyword evidence="3 7" id="KW-0699">rRNA-binding</keyword>
<evidence type="ECO:0000256" key="3">
    <source>
        <dbReference type="ARBA" id="ARBA00022730"/>
    </source>
</evidence>
<dbReference type="Gene3D" id="3.30.1440.10">
    <property type="match status" value="1"/>
</dbReference>
<keyword evidence="2 7" id="KW-0820">tRNA-binding</keyword>
<evidence type="ECO:0000259" key="10">
    <source>
        <dbReference type="Pfam" id="PF00673"/>
    </source>
</evidence>
<dbReference type="NCBIfam" id="NF003258">
    <property type="entry name" value="PRK04219.1"/>
    <property type="match status" value="1"/>
</dbReference>
<dbReference type="InterPro" id="IPR057266">
    <property type="entry name" value="Ribosomal_uL5_euk/arc-type"/>
</dbReference>
<evidence type="ECO:0000256" key="4">
    <source>
        <dbReference type="ARBA" id="ARBA00022884"/>
    </source>
</evidence>
<evidence type="ECO:0000256" key="6">
    <source>
        <dbReference type="ARBA" id="ARBA00023274"/>
    </source>
</evidence>
<keyword evidence="5 7" id="KW-0689">Ribosomal protein</keyword>
<reference evidence="11 12" key="1">
    <citation type="submission" date="2023-09" db="EMBL/GenBank/DDBJ databases">
        <title>Pyrofollis japonicus gen. nov. sp. nov., a novel member of the family Pyrodictiaceae isolated from the Iheya North hydrothermal field.</title>
        <authorList>
            <person name="Miyazaki U."/>
            <person name="Sanari M."/>
            <person name="Tame A."/>
            <person name="Kitajima M."/>
            <person name="Okamoto A."/>
            <person name="Sawayama S."/>
            <person name="Miyazaki J."/>
            <person name="Takai K."/>
            <person name="Nakagawa S."/>
        </authorList>
    </citation>
    <scope>NUCLEOTIDE SEQUENCE [LARGE SCALE GENOMIC DNA]</scope>
    <source>
        <strain evidence="11 12">AV2</strain>
    </source>
</reference>
<evidence type="ECO:0000256" key="8">
    <source>
        <dbReference type="RuleBase" id="RU003930"/>
    </source>
</evidence>
<comment type="subunit">
    <text evidence="7">Part of the 50S ribosomal subunit; contacts the 5S rRNA and probably tRNA. Forms a bridge to the 30S subunit in the 70S ribosome.</text>
</comment>
<feature type="domain" description="Large ribosomal subunit protein uL5 C-terminal" evidence="10">
    <location>
        <begin position="93"/>
        <end position="190"/>
    </location>
</feature>
<dbReference type="HAMAP" id="MF_01333_A">
    <property type="entry name" value="Ribosomal_uL5_A"/>
    <property type="match status" value="1"/>
</dbReference>
<protein>
    <recommendedName>
        <fullName evidence="7">Large ribosomal subunit protein uL5</fullName>
    </recommendedName>
</protein>
<sequence>MEMSYFSYTPVAQQPISPLPLSQEEIEAIKKRWEQNPMLKPRLVKVTVNIGVGESGERLQKAIRVLEMLTGQKPSVRRAKRTIRDFGIRKGEPIAAVVTLRREKAIEFLRKAFQAVGNKLKASQFDEFGNVAFGIKEHITIPGVRYDPEIGVFGMDVVVTIERPGYRIARRRRARSRIPRRHRVTKEESMVLLHEMFGVVIEPK</sequence>
<evidence type="ECO:0000256" key="2">
    <source>
        <dbReference type="ARBA" id="ARBA00022555"/>
    </source>
</evidence>
<keyword evidence="6 7" id="KW-0687">Ribonucleoprotein</keyword>
<dbReference type="PIRSF" id="PIRSF002161">
    <property type="entry name" value="Ribosomal_L5"/>
    <property type="match status" value="1"/>
</dbReference>
<keyword evidence="12" id="KW-1185">Reference proteome</keyword>
<organism evidence="11 12">
    <name type="scientific">Pyrodictium abyssi</name>
    <dbReference type="NCBI Taxonomy" id="54256"/>
    <lineage>
        <taxon>Archaea</taxon>
        <taxon>Thermoproteota</taxon>
        <taxon>Thermoprotei</taxon>
        <taxon>Desulfurococcales</taxon>
        <taxon>Pyrodictiaceae</taxon>
        <taxon>Pyrodictium</taxon>
    </lineage>
</organism>
<accession>A0ABM8IYZ7</accession>
<dbReference type="SUPFAM" id="SSF55282">
    <property type="entry name" value="RL5-like"/>
    <property type="match status" value="1"/>
</dbReference>
<name>A0ABM8IYZ7_9CREN</name>
<comment type="similarity">
    <text evidence="1 7 8">Belongs to the universal ribosomal protein uL5 family.</text>
</comment>
<evidence type="ECO:0000256" key="1">
    <source>
        <dbReference type="ARBA" id="ARBA00008553"/>
    </source>
</evidence>
<dbReference type="Pfam" id="PF00673">
    <property type="entry name" value="Ribosomal_L5_C"/>
    <property type="match status" value="1"/>
</dbReference>
<proteinExistence type="inferred from homology"/>
<evidence type="ECO:0000256" key="7">
    <source>
        <dbReference type="HAMAP-Rule" id="MF_01333"/>
    </source>
</evidence>
<feature type="domain" description="Large ribosomal subunit protein uL5 N-terminal" evidence="9">
    <location>
        <begin position="36"/>
        <end position="89"/>
    </location>
</feature>
<evidence type="ECO:0000256" key="5">
    <source>
        <dbReference type="ARBA" id="ARBA00022980"/>
    </source>
</evidence>
<dbReference type="EMBL" id="AP028907">
    <property type="protein sequence ID" value="BES81298.1"/>
    <property type="molecule type" value="Genomic_DNA"/>
</dbReference>
<dbReference type="Proteomes" id="UP001341135">
    <property type="component" value="Chromosome"/>
</dbReference>
<evidence type="ECO:0000259" key="9">
    <source>
        <dbReference type="Pfam" id="PF00281"/>
    </source>
</evidence>
<gene>
    <name evidence="7" type="primary">rpl5</name>
    <name evidence="11" type="ORF">PABY_08650</name>
</gene>
<dbReference type="InterPro" id="IPR031309">
    <property type="entry name" value="Ribosomal_uL5_C"/>
</dbReference>
<dbReference type="InterPro" id="IPR022803">
    <property type="entry name" value="Ribosomal_uL5_dom_sf"/>
</dbReference>
<dbReference type="PANTHER" id="PTHR11994">
    <property type="entry name" value="60S RIBOSOMAL PROTEIN L11-RELATED"/>
    <property type="match status" value="1"/>
</dbReference>
<dbReference type="InterPro" id="IPR031310">
    <property type="entry name" value="Ribosomal_uL5_N"/>
</dbReference>